<dbReference type="PANTHER" id="PTHR46093:SF18">
    <property type="entry name" value="FIBRONECTIN TYPE-III DOMAIN-CONTAINING PROTEIN"/>
    <property type="match status" value="1"/>
</dbReference>
<dbReference type="AlphaFoldDB" id="A0A168I4E0"/>
<feature type="compositionally biased region" description="Polar residues" evidence="3">
    <location>
        <begin position="18"/>
        <end position="27"/>
    </location>
</feature>
<accession>A0A168I4E0</accession>
<dbReference type="InterPro" id="IPR015915">
    <property type="entry name" value="Kelch-typ_b-propeller"/>
</dbReference>
<dbReference type="EMBL" id="AMYB01000008">
    <property type="protein sequence ID" value="OAC99533.1"/>
    <property type="molecule type" value="Genomic_DNA"/>
</dbReference>
<keyword evidence="4" id="KW-0812">Transmembrane</keyword>
<proteinExistence type="predicted"/>
<feature type="compositionally biased region" description="Basic and acidic residues" evidence="3">
    <location>
        <begin position="28"/>
        <end position="38"/>
    </location>
</feature>
<dbReference type="PANTHER" id="PTHR46093">
    <property type="entry name" value="ACYL-COA-BINDING DOMAIN-CONTAINING PROTEIN 5"/>
    <property type="match status" value="1"/>
</dbReference>
<feature type="transmembrane region" description="Helical" evidence="4">
    <location>
        <begin position="479"/>
        <end position="502"/>
    </location>
</feature>
<dbReference type="SUPFAM" id="SSF117281">
    <property type="entry name" value="Kelch motif"/>
    <property type="match status" value="1"/>
</dbReference>
<keyword evidence="1" id="KW-0880">Kelch repeat</keyword>
<feature type="region of interest" description="Disordered" evidence="3">
    <location>
        <begin position="453"/>
        <end position="476"/>
    </location>
</feature>
<dbReference type="InterPro" id="IPR011043">
    <property type="entry name" value="Gal_Oxase/kelch_b-propeller"/>
</dbReference>
<evidence type="ECO:0000256" key="4">
    <source>
        <dbReference type="SAM" id="Phobius"/>
    </source>
</evidence>
<dbReference type="Proteomes" id="UP000077051">
    <property type="component" value="Unassembled WGS sequence"/>
</dbReference>
<dbReference type="OrthoDB" id="2274133at2759"/>
<dbReference type="SUPFAM" id="SSF50965">
    <property type="entry name" value="Galactose oxidase, central domain"/>
    <property type="match status" value="1"/>
</dbReference>
<reference evidence="5 6" key="1">
    <citation type="submission" date="2015-06" db="EMBL/GenBank/DDBJ databases">
        <title>Expansion of signal transduction pathways in fungi by whole-genome duplication.</title>
        <authorList>
            <consortium name="DOE Joint Genome Institute"/>
            <person name="Corrochano L.M."/>
            <person name="Kuo A."/>
            <person name="Marcet-Houben M."/>
            <person name="Polaino S."/>
            <person name="Salamov A."/>
            <person name="Villalobos J.M."/>
            <person name="Alvarez M.I."/>
            <person name="Avalos J."/>
            <person name="Benito E.P."/>
            <person name="Benoit I."/>
            <person name="Burger G."/>
            <person name="Camino L.P."/>
            <person name="Canovas D."/>
            <person name="Cerda-Olmedo E."/>
            <person name="Cheng J.-F."/>
            <person name="Dominguez A."/>
            <person name="Elias M."/>
            <person name="Eslava A.P."/>
            <person name="Glaser F."/>
            <person name="Grimwood J."/>
            <person name="Gutierrez G."/>
            <person name="Heitman J."/>
            <person name="Henrissat B."/>
            <person name="Iturriaga E.A."/>
            <person name="Lang B.F."/>
            <person name="Lavin J.L."/>
            <person name="Lee S."/>
            <person name="Li W."/>
            <person name="Lindquist E."/>
            <person name="Lopez-Garcia S."/>
            <person name="Luque E.M."/>
            <person name="Marcos A.T."/>
            <person name="Martin J."/>
            <person name="Mccluskey K."/>
            <person name="Medina H.R."/>
            <person name="Miralles-Duran A."/>
            <person name="Miyazaki A."/>
            <person name="Munoz-Torres E."/>
            <person name="Oguiza J.A."/>
            <person name="Ohm R."/>
            <person name="Olmedo M."/>
            <person name="Orejas M."/>
            <person name="Ortiz-Castellanos L."/>
            <person name="Pisabarro A.G."/>
            <person name="Rodriguez-Romero J."/>
            <person name="Ruiz-Herrera J."/>
            <person name="Ruiz-Vazquez R."/>
            <person name="Sanz C."/>
            <person name="Schackwitz W."/>
            <person name="Schmutz J."/>
            <person name="Shahriari M."/>
            <person name="Shelest E."/>
            <person name="Silva-Franco F."/>
            <person name="Soanes D."/>
            <person name="Syed K."/>
            <person name="Tagua V.G."/>
            <person name="Talbot N.J."/>
            <person name="Thon M."/>
            <person name="De Vries R.P."/>
            <person name="Wiebenga A."/>
            <person name="Yadav J.S."/>
            <person name="Braun E.L."/>
            <person name="Baker S."/>
            <person name="Garre V."/>
            <person name="Horwitz B."/>
            <person name="Torres-Martinez S."/>
            <person name="Idnurm A."/>
            <person name="Herrera-Estrella A."/>
            <person name="Gabaldon T."/>
            <person name="Grigoriev I.V."/>
        </authorList>
    </citation>
    <scope>NUCLEOTIDE SEQUENCE [LARGE SCALE GENOMIC DNA]</scope>
    <source>
        <strain evidence="5 6">CBS 277.49</strain>
    </source>
</reference>
<evidence type="ECO:0008006" key="7">
    <source>
        <dbReference type="Google" id="ProtNLM"/>
    </source>
</evidence>
<evidence type="ECO:0000256" key="1">
    <source>
        <dbReference type="ARBA" id="ARBA00022441"/>
    </source>
</evidence>
<dbReference type="Pfam" id="PF24681">
    <property type="entry name" value="Kelch_KLHDC2_KLHL20_DRC7"/>
    <property type="match status" value="1"/>
</dbReference>
<protein>
    <recommendedName>
        <fullName evidence="7">Galactose oxidase</fullName>
    </recommendedName>
</protein>
<feature type="region of interest" description="Disordered" evidence="3">
    <location>
        <begin position="537"/>
        <end position="597"/>
    </location>
</feature>
<keyword evidence="6" id="KW-1185">Reference proteome</keyword>
<feature type="region of interest" description="Disordered" evidence="3">
    <location>
        <begin position="18"/>
        <end position="38"/>
    </location>
</feature>
<keyword evidence="4" id="KW-1133">Transmembrane helix</keyword>
<name>A0A168I4E0_MUCCL</name>
<evidence type="ECO:0000313" key="6">
    <source>
        <dbReference type="Proteomes" id="UP000077051"/>
    </source>
</evidence>
<comment type="caution">
    <text evidence="5">The sequence shown here is derived from an EMBL/GenBank/DDBJ whole genome shotgun (WGS) entry which is preliminary data.</text>
</comment>
<sequence>MTCIHVIHSTAKNHRNCQSESTGSCNKDSQKTSKVREGEAKEDKFTFTSLALTTTLANAQTYVTPALRRSPSCAMLDAGKIHCFGGLVGAGTTGRLDATLYTLDTEKVQSDYATHWEELKDSINSEIFTTYPRTRASVAVTSDKKNMIITGGSFGTISGTPVQNLVYNVDTKSWRALPNFDDGVNGNDRQIYVEATSWIPDQSKVYIFGGSQIKPANIWYYDNVLNRNLTNVIYSKDNSSSKIGYYRMTTMDIATNAASPWQVPAQQNPPVLSYYMQASVYHPTSKKIFYIGGLVNNATTEEVVGTRNVSMSEITTFDTVTGNWGTQIFTGDLIPSARKAHTVTLLPSGQDILMFGGTQNDDSYGVTDFCYTANLQTFVWMSCNTIALPNKEPPSRTEHSAVLDESKKIVYILFGYQELRSLANTFNTVLAINVTDSKSVSFIDTTQNLFTAAEQPTPATGDKETASQTPSLGNDDSSIVGGAVGGSLGGLLLIGILAFFIWRRKRGDKKRRLAKQRQEEEAEQLSVDWDAIEEGFTGSCPIPADEKSQHYAKPYDPSGHRENKQPLVMRNESDKSTAASLPVPDANANDVLIPDGGARSELMIKPDILGKQ</sequence>
<keyword evidence="2" id="KW-0677">Repeat</keyword>
<evidence type="ECO:0000313" key="5">
    <source>
        <dbReference type="EMBL" id="OAC99533.1"/>
    </source>
</evidence>
<dbReference type="STRING" id="747725.A0A168I4E0"/>
<evidence type="ECO:0000256" key="2">
    <source>
        <dbReference type="ARBA" id="ARBA00022737"/>
    </source>
</evidence>
<dbReference type="VEuPathDB" id="FungiDB:MUCCIDRAFT_114725"/>
<evidence type="ECO:0000256" key="3">
    <source>
        <dbReference type="SAM" id="MobiDB-lite"/>
    </source>
</evidence>
<feature type="compositionally biased region" description="Polar residues" evidence="3">
    <location>
        <begin position="466"/>
        <end position="476"/>
    </location>
</feature>
<gene>
    <name evidence="5" type="ORF">MUCCIDRAFT_114725</name>
</gene>
<keyword evidence="4" id="KW-0472">Membrane</keyword>
<organism evidence="5 6">
    <name type="scientific">Mucor lusitanicus CBS 277.49</name>
    <dbReference type="NCBI Taxonomy" id="747725"/>
    <lineage>
        <taxon>Eukaryota</taxon>
        <taxon>Fungi</taxon>
        <taxon>Fungi incertae sedis</taxon>
        <taxon>Mucoromycota</taxon>
        <taxon>Mucoromycotina</taxon>
        <taxon>Mucoromycetes</taxon>
        <taxon>Mucorales</taxon>
        <taxon>Mucorineae</taxon>
        <taxon>Mucoraceae</taxon>
        <taxon>Mucor</taxon>
    </lineage>
</organism>
<dbReference type="Gene3D" id="2.120.10.80">
    <property type="entry name" value="Kelch-type beta propeller"/>
    <property type="match status" value="2"/>
</dbReference>